<protein>
    <recommendedName>
        <fullName evidence="1">DUF2229 domain-containing protein</fullName>
    </recommendedName>
</protein>
<reference evidence="2" key="1">
    <citation type="journal article" date="2020" name="mSystems">
        <title>Genome- and Community-Level Interaction Insights into Carbon Utilization and Element Cycling Functions of Hydrothermarchaeota in Hydrothermal Sediment.</title>
        <authorList>
            <person name="Zhou Z."/>
            <person name="Liu Y."/>
            <person name="Xu W."/>
            <person name="Pan J."/>
            <person name="Luo Z.H."/>
            <person name="Li M."/>
        </authorList>
    </citation>
    <scope>NUCLEOTIDE SEQUENCE [LARGE SCALE GENOMIC DNA]</scope>
    <source>
        <strain evidence="2">SpSt-265</strain>
        <strain evidence="3">SpSt-465</strain>
    </source>
</reference>
<gene>
    <name evidence="2" type="ORF">ENP94_04680</name>
    <name evidence="3" type="ORF">ENS16_06115</name>
</gene>
<sequence length="354" mass="40112">MKVGIPHFGFDTLALKGFIEELGAEVVLPPPTSKRTVEIGVKLAPELVCMPFKITLGNFAEALERGADTLLMAAGARKCRFGYYHFLQEQALRQIKQDFRLVPVSQYSASGFIFKLIPELFGVSPLRVMRAVCRLLVKSALTRDFRRLLNRKRAVDFAGAEQVKGPVMSLIDRARTISEMKRARREMVRLFGINGKRADIRIGLVGEIFYTVDQRANQEIEKELARLGAEVVFERCLYNHLRYLLHIDAGYRRSRRLARPYLAECPGGEAIRTVGEARQFVMQGVDGIVQVFPFTCMPENIALEALQRISEQSGVPLLYLSFDEHTSTTGLVTRLEAFVELLRRRKYARRVSGN</sequence>
<dbReference type="InterPro" id="IPR010327">
    <property type="entry name" value="FldB/FldC_alpha/beta"/>
</dbReference>
<proteinExistence type="predicted"/>
<accession>A0A7C1T1D1</accession>
<dbReference type="AlphaFoldDB" id="A0A7C1T1D1"/>
<feature type="domain" description="DUF2229" evidence="1">
    <location>
        <begin position="15"/>
        <end position="71"/>
    </location>
</feature>
<dbReference type="EMBL" id="DSTU01000008">
    <property type="protein sequence ID" value="HFJ54246.1"/>
    <property type="molecule type" value="Genomic_DNA"/>
</dbReference>
<dbReference type="Pfam" id="PF06050">
    <property type="entry name" value="HGD-D"/>
    <property type="match status" value="1"/>
</dbReference>
<dbReference type="Pfam" id="PF09989">
    <property type="entry name" value="DUF2229"/>
    <property type="match status" value="1"/>
</dbReference>
<dbReference type="PANTHER" id="PTHR32329">
    <property type="entry name" value="BIFUNCTIONAL PROTEIN [INCLUDES 2-HYDROXYACYL-COA DEHYDRATASE (N-TER) AND ITS ACTIVATOR DOMAIN (C_TERM)-RELATED"/>
    <property type="match status" value="1"/>
</dbReference>
<dbReference type="Gene3D" id="3.40.50.11900">
    <property type="match status" value="1"/>
</dbReference>
<evidence type="ECO:0000259" key="1">
    <source>
        <dbReference type="Pfam" id="PF09989"/>
    </source>
</evidence>
<dbReference type="PANTHER" id="PTHR32329:SF2">
    <property type="entry name" value="BIFUNCTIONAL PROTEIN [INCLUDES 2-HYDROXYACYL-COA DEHYDRATASE (N-TER) AND ITS ACTIVATOR DOMAIN (C_TERM)"/>
    <property type="match status" value="1"/>
</dbReference>
<evidence type="ECO:0000313" key="3">
    <source>
        <dbReference type="EMBL" id="HFJ54246.1"/>
    </source>
</evidence>
<name>A0A7C1T1D1_UNCW3</name>
<dbReference type="InterPro" id="IPR051805">
    <property type="entry name" value="Dehydratase_Activator_Redct"/>
</dbReference>
<dbReference type="InterPro" id="IPR018709">
    <property type="entry name" value="CoA_activase_DUF2229"/>
</dbReference>
<dbReference type="EMBL" id="DSLG01000005">
    <property type="protein sequence ID" value="HEA87291.1"/>
    <property type="molecule type" value="Genomic_DNA"/>
</dbReference>
<comment type="caution">
    <text evidence="2">The sequence shown here is derived from an EMBL/GenBank/DDBJ whole genome shotgun (WGS) entry which is preliminary data.</text>
</comment>
<organism evidence="2">
    <name type="scientific">candidate division WOR-3 bacterium</name>
    <dbReference type="NCBI Taxonomy" id="2052148"/>
    <lineage>
        <taxon>Bacteria</taxon>
        <taxon>Bacteria division WOR-3</taxon>
    </lineage>
</organism>
<evidence type="ECO:0000313" key="2">
    <source>
        <dbReference type="EMBL" id="HEA87291.1"/>
    </source>
</evidence>